<sequence>MPQSLEQRVRQDWQTHGLVGAGAPVVAVGAAKVAQPRALDYEGEPPTTRRHLYGHCVQALDQTQLGGVEELRRVGAGPQPVGGVELGEHRRVQELTLGVGQGVRQPGQRLDHAVQSGTGLFPRNRHQDRPLGRDCDLRHITSAEDPRARPRQSFETRRGVTAAGLRGDSSTTLDGRRAGASRAVQSRQVQEPRRGDPVTYSKVLVPIAPSYGKDARRALDVARSLLDPGGMITVVSVLEDMPRYLYPEVASIIPVVEENQRAVREAMARDFTAPDVEVVTLSGHPTRAILDLAKEEDHDCIVIASAQPGWEHFFLGSTASGVVRHARCSVHVVRG</sequence>
<evidence type="ECO:0000256" key="2">
    <source>
        <dbReference type="SAM" id="MobiDB-lite"/>
    </source>
</evidence>
<dbReference type="InterPro" id="IPR006016">
    <property type="entry name" value="UspA"/>
</dbReference>
<accession>A0A345NSB2</accession>
<feature type="region of interest" description="Disordered" evidence="2">
    <location>
        <begin position="141"/>
        <end position="196"/>
    </location>
</feature>
<dbReference type="KEGG" id="orn:DV701_04745"/>
<dbReference type="OrthoDB" id="9816117at2"/>
<dbReference type="EMBL" id="CP031229">
    <property type="protein sequence ID" value="AXH97920.1"/>
    <property type="molecule type" value="Genomic_DNA"/>
</dbReference>
<keyword evidence="5" id="KW-1185">Reference proteome</keyword>
<reference evidence="4 5" key="1">
    <citation type="submission" date="2018-07" db="EMBL/GenBank/DDBJ databases">
        <title>Complete genome sequencing of Ornithinimicrobium sp. AMA3305.</title>
        <authorList>
            <person name="Bae J.-W."/>
        </authorList>
    </citation>
    <scope>NUCLEOTIDE SEQUENCE [LARGE SCALE GENOMIC DNA]</scope>
    <source>
        <strain evidence="4 5">AMA3305</strain>
    </source>
</reference>
<dbReference type="Proteomes" id="UP000253790">
    <property type="component" value="Chromosome"/>
</dbReference>
<dbReference type="PANTHER" id="PTHR46268">
    <property type="entry name" value="STRESS RESPONSE PROTEIN NHAX"/>
    <property type="match status" value="1"/>
</dbReference>
<dbReference type="AlphaFoldDB" id="A0A345NSB2"/>
<proteinExistence type="inferred from homology"/>
<evidence type="ECO:0000313" key="5">
    <source>
        <dbReference type="Proteomes" id="UP000253790"/>
    </source>
</evidence>
<dbReference type="PRINTS" id="PR01438">
    <property type="entry name" value="UNVRSLSTRESS"/>
</dbReference>
<feature type="compositionally biased region" description="Basic and acidic residues" evidence="2">
    <location>
        <begin position="141"/>
        <end position="158"/>
    </location>
</feature>
<dbReference type="Pfam" id="PF00582">
    <property type="entry name" value="Usp"/>
    <property type="match status" value="1"/>
</dbReference>
<comment type="similarity">
    <text evidence="1">Belongs to the universal stress protein A family.</text>
</comment>
<dbReference type="PANTHER" id="PTHR46268:SF6">
    <property type="entry name" value="UNIVERSAL STRESS PROTEIN UP12"/>
    <property type="match status" value="1"/>
</dbReference>
<feature type="domain" description="UspA" evidence="3">
    <location>
        <begin position="200"/>
        <end position="334"/>
    </location>
</feature>
<evidence type="ECO:0000256" key="1">
    <source>
        <dbReference type="ARBA" id="ARBA00008791"/>
    </source>
</evidence>
<dbReference type="SUPFAM" id="SSF52402">
    <property type="entry name" value="Adenine nucleotide alpha hydrolases-like"/>
    <property type="match status" value="1"/>
</dbReference>
<organism evidence="4 5">
    <name type="scientific">Ornithinimicrobium avium</name>
    <dbReference type="NCBI Taxonomy" id="2283195"/>
    <lineage>
        <taxon>Bacteria</taxon>
        <taxon>Bacillati</taxon>
        <taxon>Actinomycetota</taxon>
        <taxon>Actinomycetes</taxon>
        <taxon>Micrococcales</taxon>
        <taxon>Ornithinimicrobiaceae</taxon>
        <taxon>Ornithinimicrobium</taxon>
    </lineage>
</organism>
<evidence type="ECO:0000313" key="4">
    <source>
        <dbReference type="EMBL" id="AXH97920.1"/>
    </source>
</evidence>
<gene>
    <name evidence="4" type="ORF">DV701_04745</name>
</gene>
<dbReference type="CDD" id="cd00293">
    <property type="entry name" value="USP-like"/>
    <property type="match status" value="1"/>
</dbReference>
<dbReference type="InterPro" id="IPR006015">
    <property type="entry name" value="Universal_stress_UspA"/>
</dbReference>
<dbReference type="Gene3D" id="3.40.50.620">
    <property type="entry name" value="HUPs"/>
    <property type="match status" value="1"/>
</dbReference>
<name>A0A345NSB2_9MICO</name>
<dbReference type="InterPro" id="IPR014729">
    <property type="entry name" value="Rossmann-like_a/b/a_fold"/>
</dbReference>
<evidence type="ECO:0000259" key="3">
    <source>
        <dbReference type="Pfam" id="PF00582"/>
    </source>
</evidence>
<protein>
    <submittedName>
        <fullName evidence="4">Universal stress protein</fullName>
    </submittedName>
</protein>